<dbReference type="EMBL" id="QEOB01000012">
    <property type="protein sequence ID" value="PVX80121.1"/>
    <property type="molecule type" value="Genomic_DNA"/>
</dbReference>
<comment type="caution">
    <text evidence="1">The sequence shown here is derived from an EMBL/GenBank/DDBJ whole genome shotgun (WGS) entry which is preliminary data.</text>
</comment>
<evidence type="ECO:0000313" key="2">
    <source>
        <dbReference type="Proteomes" id="UP000245712"/>
    </source>
</evidence>
<sequence>MQVAESPVKRLSKNNFWGRYADYLTRNPCLPTRLRMKMRCHVLNARHRPGTAYWRHPIS</sequence>
<proteinExistence type="predicted"/>
<dbReference type="Proteomes" id="UP000245712">
    <property type="component" value="Unassembled WGS sequence"/>
</dbReference>
<organism evidence="1 2">
    <name type="scientific">Paraburkholderia unamae</name>
    <dbReference type="NCBI Taxonomy" id="219649"/>
    <lineage>
        <taxon>Bacteria</taxon>
        <taxon>Pseudomonadati</taxon>
        <taxon>Pseudomonadota</taxon>
        <taxon>Betaproteobacteria</taxon>
        <taxon>Burkholderiales</taxon>
        <taxon>Burkholderiaceae</taxon>
        <taxon>Paraburkholderia</taxon>
    </lineage>
</organism>
<protein>
    <submittedName>
        <fullName evidence="1">Uncharacterized protein</fullName>
    </submittedName>
</protein>
<keyword evidence="2" id="KW-1185">Reference proteome</keyword>
<accession>A0ABX5KII6</accession>
<reference evidence="1 2" key="1">
    <citation type="submission" date="2018-05" db="EMBL/GenBank/DDBJ databases">
        <title>Genomic Encyclopedia of Type Strains, Phase IV (KMG-V): Genome sequencing to study the core and pangenomes of soil and plant-associated prokaryotes.</title>
        <authorList>
            <person name="Whitman W."/>
        </authorList>
    </citation>
    <scope>NUCLEOTIDE SEQUENCE [LARGE SCALE GENOMIC DNA]</scope>
    <source>
        <strain evidence="1 2">SCZa-39</strain>
    </source>
</reference>
<gene>
    <name evidence="1" type="ORF">C7402_112308</name>
</gene>
<name>A0ABX5KII6_9BURK</name>
<evidence type="ECO:0000313" key="1">
    <source>
        <dbReference type="EMBL" id="PVX80121.1"/>
    </source>
</evidence>